<evidence type="ECO:0000313" key="1">
    <source>
        <dbReference type="EMBL" id="PRY31765.1"/>
    </source>
</evidence>
<name>A0A2T0SEB3_9BACT</name>
<reference evidence="1 2" key="1">
    <citation type="submission" date="2018-03" db="EMBL/GenBank/DDBJ databases">
        <title>Genomic Encyclopedia of Archaeal and Bacterial Type Strains, Phase II (KMG-II): from individual species to whole genera.</title>
        <authorList>
            <person name="Goeker M."/>
        </authorList>
    </citation>
    <scope>NUCLEOTIDE SEQUENCE [LARGE SCALE GENOMIC DNA]</scope>
    <source>
        <strain evidence="1 2">DSM 28354</strain>
    </source>
</reference>
<protein>
    <submittedName>
        <fullName evidence="1">Uncharacterized protein</fullName>
    </submittedName>
</protein>
<dbReference type="AlphaFoldDB" id="A0A2T0SEB3"/>
<keyword evidence="2" id="KW-1185">Reference proteome</keyword>
<gene>
    <name evidence="1" type="ORF">CLV58_12260</name>
</gene>
<evidence type="ECO:0000313" key="2">
    <source>
        <dbReference type="Proteomes" id="UP000238375"/>
    </source>
</evidence>
<accession>A0A2T0SEB3</accession>
<sequence length="36" mass="4288">MVVTVEAVLTIYESLLTHQLTYDEADRWAWGMMERE</sequence>
<proteinExistence type="predicted"/>
<dbReference type="EMBL" id="PVTE01000022">
    <property type="protein sequence ID" value="PRY31765.1"/>
    <property type="molecule type" value="Genomic_DNA"/>
</dbReference>
<comment type="caution">
    <text evidence="1">The sequence shown here is derived from an EMBL/GenBank/DDBJ whole genome shotgun (WGS) entry which is preliminary data.</text>
</comment>
<organism evidence="1 2">
    <name type="scientific">Spirosoma oryzae</name>
    <dbReference type="NCBI Taxonomy" id="1469603"/>
    <lineage>
        <taxon>Bacteria</taxon>
        <taxon>Pseudomonadati</taxon>
        <taxon>Bacteroidota</taxon>
        <taxon>Cytophagia</taxon>
        <taxon>Cytophagales</taxon>
        <taxon>Cytophagaceae</taxon>
        <taxon>Spirosoma</taxon>
    </lineage>
</organism>
<dbReference type="Proteomes" id="UP000238375">
    <property type="component" value="Unassembled WGS sequence"/>
</dbReference>